<dbReference type="AlphaFoldDB" id="A0A4S8KIV1"/>
<sequence length="388" mass="44007">AFNARQVSPTISDYENGNVEAALGPLSTFCIVYVLEFTFPLAPPDLSYFELPLDEFFFYEEDNVLEEDENLEVEGETPIDENDSDYDPEEVPVRTFDDFSIFDVFSHKLVPLGQLTEIGHQKGEYVAVGRVRSYSDGDRPDIDSEDTLDAGERVKLSQILELNTHHYSDSHKSFDRSLADPDLTHNEFLHALPNFQDDMAGDGFLTVDDVLERSLAAEDVESDETTTYLRATLPVILSEFGLSRLKRVPLIANVLEMFTPVVTPTVKDIAENLFNRRLQPAGDSLAQFTLAGLKVIQRLETIQQRLKTIQAHHKEDPKSMVWGSKPEGVQELIYKYVELDGVQYHTGDTVMVHYDEDSYKDYSRASNYDYASAATHSVNSYANRVWYV</sequence>
<keyword evidence="3" id="KW-1185">Reference proteome</keyword>
<accession>A0A4S8KIV1</accession>
<dbReference type="OrthoDB" id="5376140at2759"/>
<evidence type="ECO:0000256" key="1">
    <source>
        <dbReference type="SAM" id="MobiDB-lite"/>
    </source>
</evidence>
<proteinExistence type="predicted"/>
<evidence type="ECO:0000313" key="2">
    <source>
        <dbReference type="EMBL" id="THU75384.1"/>
    </source>
</evidence>
<organism evidence="2 3">
    <name type="scientific">Dendrothele bispora (strain CBS 962.96)</name>
    <dbReference type="NCBI Taxonomy" id="1314807"/>
    <lineage>
        <taxon>Eukaryota</taxon>
        <taxon>Fungi</taxon>
        <taxon>Dikarya</taxon>
        <taxon>Basidiomycota</taxon>
        <taxon>Agaricomycotina</taxon>
        <taxon>Agaricomycetes</taxon>
        <taxon>Agaricomycetidae</taxon>
        <taxon>Agaricales</taxon>
        <taxon>Agaricales incertae sedis</taxon>
        <taxon>Dendrothele</taxon>
    </lineage>
</organism>
<reference evidence="2 3" key="1">
    <citation type="journal article" date="2019" name="Nat. Ecol. Evol.">
        <title>Megaphylogeny resolves global patterns of mushroom evolution.</title>
        <authorList>
            <person name="Varga T."/>
            <person name="Krizsan K."/>
            <person name="Foldi C."/>
            <person name="Dima B."/>
            <person name="Sanchez-Garcia M."/>
            <person name="Sanchez-Ramirez S."/>
            <person name="Szollosi G.J."/>
            <person name="Szarkandi J.G."/>
            <person name="Papp V."/>
            <person name="Albert L."/>
            <person name="Andreopoulos W."/>
            <person name="Angelini C."/>
            <person name="Antonin V."/>
            <person name="Barry K.W."/>
            <person name="Bougher N.L."/>
            <person name="Buchanan P."/>
            <person name="Buyck B."/>
            <person name="Bense V."/>
            <person name="Catcheside P."/>
            <person name="Chovatia M."/>
            <person name="Cooper J."/>
            <person name="Damon W."/>
            <person name="Desjardin D."/>
            <person name="Finy P."/>
            <person name="Geml J."/>
            <person name="Haridas S."/>
            <person name="Hughes K."/>
            <person name="Justo A."/>
            <person name="Karasinski D."/>
            <person name="Kautmanova I."/>
            <person name="Kiss B."/>
            <person name="Kocsube S."/>
            <person name="Kotiranta H."/>
            <person name="LaButti K.M."/>
            <person name="Lechner B.E."/>
            <person name="Liimatainen K."/>
            <person name="Lipzen A."/>
            <person name="Lukacs Z."/>
            <person name="Mihaltcheva S."/>
            <person name="Morgado L.N."/>
            <person name="Niskanen T."/>
            <person name="Noordeloos M.E."/>
            <person name="Ohm R.A."/>
            <person name="Ortiz-Santana B."/>
            <person name="Ovrebo C."/>
            <person name="Racz N."/>
            <person name="Riley R."/>
            <person name="Savchenko A."/>
            <person name="Shiryaev A."/>
            <person name="Soop K."/>
            <person name="Spirin V."/>
            <person name="Szebenyi C."/>
            <person name="Tomsovsky M."/>
            <person name="Tulloss R.E."/>
            <person name="Uehling J."/>
            <person name="Grigoriev I.V."/>
            <person name="Vagvolgyi C."/>
            <person name="Papp T."/>
            <person name="Martin F.M."/>
            <person name="Miettinen O."/>
            <person name="Hibbett D.S."/>
            <person name="Nagy L.G."/>
        </authorList>
    </citation>
    <scope>NUCLEOTIDE SEQUENCE [LARGE SCALE GENOMIC DNA]</scope>
    <source>
        <strain evidence="2 3">CBS 962.96</strain>
    </source>
</reference>
<dbReference type="Proteomes" id="UP000297245">
    <property type="component" value="Unassembled WGS sequence"/>
</dbReference>
<gene>
    <name evidence="2" type="ORF">K435DRAFT_880934</name>
</gene>
<name>A0A4S8KIV1_DENBC</name>
<evidence type="ECO:0000313" key="3">
    <source>
        <dbReference type="Proteomes" id="UP000297245"/>
    </source>
</evidence>
<dbReference type="EMBL" id="ML182238">
    <property type="protein sequence ID" value="THU75384.1"/>
    <property type="molecule type" value="Genomic_DNA"/>
</dbReference>
<feature type="region of interest" description="Disordered" evidence="1">
    <location>
        <begin position="68"/>
        <end position="88"/>
    </location>
</feature>
<feature type="non-terminal residue" evidence="2">
    <location>
        <position position="1"/>
    </location>
</feature>
<protein>
    <submittedName>
        <fullName evidence="2">Uncharacterized protein</fullName>
    </submittedName>
</protein>